<protein>
    <submittedName>
        <fullName evidence="3">Uncharacterized protein</fullName>
    </submittedName>
</protein>
<evidence type="ECO:0000256" key="2">
    <source>
        <dbReference type="SAM" id="Phobius"/>
    </source>
</evidence>
<evidence type="ECO:0000313" key="4">
    <source>
        <dbReference type="Proteomes" id="UP000092462"/>
    </source>
</evidence>
<dbReference type="PROSITE" id="PS50086">
    <property type="entry name" value="TBC_RABGAP"/>
    <property type="match status" value="1"/>
</dbReference>
<dbReference type="EMBL" id="AJVK01009695">
    <property type="status" value="NOT_ANNOTATED_CDS"/>
    <property type="molecule type" value="Genomic_DNA"/>
</dbReference>
<dbReference type="GO" id="GO:0005789">
    <property type="term" value="C:endoplasmic reticulum membrane"/>
    <property type="evidence" value="ECO:0007669"/>
    <property type="project" value="TreeGrafter"/>
</dbReference>
<organism evidence="3 4">
    <name type="scientific">Phlebotomus papatasi</name>
    <name type="common">Sandfly</name>
    <dbReference type="NCBI Taxonomy" id="29031"/>
    <lineage>
        <taxon>Eukaryota</taxon>
        <taxon>Metazoa</taxon>
        <taxon>Ecdysozoa</taxon>
        <taxon>Arthropoda</taxon>
        <taxon>Hexapoda</taxon>
        <taxon>Insecta</taxon>
        <taxon>Pterygota</taxon>
        <taxon>Neoptera</taxon>
        <taxon>Endopterygota</taxon>
        <taxon>Diptera</taxon>
        <taxon>Nematocera</taxon>
        <taxon>Psychodoidea</taxon>
        <taxon>Psychodidae</taxon>
        <taxon>Phlebotomus</taxon>
        <taxon>Phlebotomus</taxon>
    </lineage>
</organism>
<dbReference type="Gene3D" id="1.10.8.1310">
    <property type="match status" value="1"/>
</dbReference>
<dbReference type="FunFam" id="1.10.8.1310:FF:000001">
    <property type="entry name" value="TBC1 domain family, member 20"/>
    <property type="match status" value="1"/>
</dbReference>
<dbReference type="AlphaFoldDB" id="A0A1B0CZR8"/>
<dbReference type="InterPro" id="IPR035969">
    <property type="entry name" value="Rab-GAP_TBC_sf"/>
</dbReference>
<dbReference type="PANTHER" id="PTHR20913">
    <property type="entry name" value="TBC1 DOMAIN FAMILY MEMBER 20/GTPASE"/>
    <property type="match status" value="1"/>
</dbReference>
<keyword evidence="2" id="KW-0812">Transmembrane</keyword>
<keyword evidence="2" id="KW-0472">Membrane</keyword>
<dbReference type="EMBL" id="AJVK01009696">
    <property type="status" value="NOT_ANNOTATED_CDS"/>
    <property type="molecule type" value="Genomic_DNA"/>
</dbReference>
<dbReference type="Proteomes" id="UP000092462">
    <property type="component" value="Unassembled WGS sequence"/>
</dbReference>
<keyword evidence="2" id="KW-1133">Transmembrane helix</keyword>
<feature type="transmembrane region" description="Helical" evidence="2">
    <location>
        <begin position="372"/>
        <end position="390"/>
    </location>
</feature>
<dbReference type="InterPro" id="IPR000195">
    <property type="entry name" value="Rab-GAP-TBC_dom"/>
</dbReference>
<dbReference type="Pfam" id="PF00566">
    <property type="entry name" value="RabGAP-TBC"/>
    <property type="match status" value="1"/>
</dbReference>
<dbReference type="GO" id="GO:0005096">
    <property type="term" value="F:GTPase activator activity"/>
    <property type="evidence" value="ECO:0007669"/>
    <property type="project" value="InterPro"/>
</dbReference>
<accession>A0A1B0CZR8</accession>
<evidence type="ECO:0000256" key="1">
    <source>
        <dbReference type="SAM" id="MobiDB-lite"/>
    </source>
</evidence>
<dbReference type="Gene3D" id="1.10.472.80">
    <property type="entry name" value="Ypt/Rab-GAP domain of gyp1p, domain 3"/>
    <property type="match status" value="1"/>
</dbReference>
<dbReference type="EMBL" id="AJVK01009697">
    <property type="status" value="NOT_ANNOTATED_CDS"/>
    <property type="molecule type" value="Genomic_DNA"/>
</dbReference>
<evidence type="ECO:0000313" key="3">
    <source>
        <dbReference type="EnsemblMetazoa" id="PPAI000590-PA"/>
    </source>
</evidence>
<dbReference type="VEuPathDB" id="VectorBase:PPAPM1_010665"/>
<feature type="compositionally biased region" description="Basic and acidic residues" evidence="1">
    <location>
        <begin position="23"/>
        <end position="55"/>
    </location>
</feature>
<name>A0A1B0CZR8_PHLPP</name>
<reference evidence="3" key="1">
    <citation type="submission" date="2022-08" db="UniProtKB">
        <authorList>
            <consortium name="EnsemblMetazoa"/>
        </authorList>
    </citation>
    <scope>IDENTIFICATION</scope>
    <source>
        <strain evidence="3">Israel</strain>
    </source>
</reference>
<dbReference type="VEuPathDB" id="VectorBase:PPAI000590"/>
<keyword evidence="4" id="KW-1185">Reference proteome</keyword>
<dbReference type="SMART" id="SM00164">
    <property type="entry name" value="TBC"/>
    <property type="match status" value="1"/>
</dbReference>
<dbReference type="SUPFAM" id="SSF47923">
    <property type="entry name" value="Ypt/Rab-GAP domain of gyp1p"/>
    <property type="match status" value="2"/>
</dbReference>
<dbReference type="EnsemblMetazoa" id="PPAI000590-RA">
    <property type="protein sequence ID" value="PPAI000590-PA"/>
    <property type="gene ID" value="PPAI000590"/>
</dbReference>
<sequence>MAEEQLPLNCDEGYDSRNSTLSKKSDKLEAKEAVQDTPKEDGNQNKCKECDERRSDEPVKLSFERFPENHEEQEKRKHIEAALEDSTSNLETWRQFALSEYGLINDDLRKKVWPLLVNIDPNDVEPAPSLDELKTHPEYNQVILDVNRSLKRFPPGIPYEQRIALQDQLTVLILRVIIKYPHLKYYQGYHDVAITFLLVVGEDVAFHVMEILSTQHLVECMQETMEPTQRRLLFLYPIIRGENQALHDFLERSSVGTLFALPWYLTWFGHSLNQYRAVVRLYDYFLASPFLLPIYVTAAIVLHREDEIFREECDMASIHCLLSQLPDDLPFEYLLQERMRRRRAAMQKKRDRPVPIGFLNRLLPHTLLNRRIVLVTTAFSILVGICAYYYKAQLPQHFRSLP</sequence>
<feature type="region of interest" description="Disordered" evidence="1">
    <location>
        <begin position="1"/>
        <end position="55"/>
    </location>
</feature>
<dbReference type="PANTHER" id="PTHR20913:SF7">
    <property type="entry name" value="RE60063P"/>
    <property type="match status" value="1"/>
</dbReference>
<dbReference type="InterPro" id="IPR045913">
    <property type="entry name" value="TBC20/Gyp8-like"/>
</dbReference>
<dbReference type="GO" id="GO:0006888">
    <property type="term" value="P:endoplasmic reticulum to Golgi vesicle-mediated transport"/>
    <property type="evidence" value="ECO:0007669"/>
    <property type="project" value="TreeGrafter"/>
</dbReference>
<proteinExistence type="predicted"/>